<protein>
    <submittedName>
        <fullName evidence="1">Uncharacterized protein</fullName>
    </submittedName>
</protein>
<evidence type="ECO:0000313" key="2">
    <source>
        <dbReference type="Proteomes" id="UP000235965"/>
    </source>
</evidence>
<evidence type="ECO:0000313" key="1">
    <source>
        <dbReference type="EMBL" id="PNF16784.1"/>
    </source>
</evidence>
<accession>A0A2J7PKC4</accession>
<name>A0A2J7PKC4_9NEOP</name>
<dbReference type="InParanoid" id="A0A2J7PKC4"/>
<comment type="caution">
    <text evidence="1">The sequence shown here is derived from an EMBL/GenBank/DDBJ whole genome shotgun (WGS) entry which is preliminary data.</text>
</comment>
<sequence length="80" mass="8684">MGRFMVHSMAQKTIGSPVNIYVKEGEVALTFGLHGELNAWVDTVQVAQEVLQLVGSVWPDDEGVIHVVKPEERLVGVGGK</sequence>
<proteinExistence type="predicted"/>
<dbReference type="EMBL" id="NEVH01024940">
    <property type="protein sequence ID" value="PNF16784.1"/>
    <property type="molecule type" value="Genomic_DNA"/>
</dbReference>
<dbReference type="Proteomes" id="UP000235965">
    <property type="component" value="Unassembled WGS sequence"/>
</dbReference>
<gene>
    <name evidence="1" type="ORF">B7P43_G00868</name>
</gene>
<keyword evidence="2" id="KW-1185">Reference proteome</keyword>
<reference evidence="1 2" key="1">
    <citation type="submission" date="2017-12" db="EMBL/GenBank/DDBJ databases">
        <title>Hemimetabolous genomes reveal molecular basis of termite eusociality.</title>
        <authorList>
            <person name="Harrison M.C."/>
            <person name="Jongepier E."/>
            <person name="Robertson H.M."/>
            <person name="Arning N."/>
            <person name="Bitard-Feildel T."/>
            <person name="Chao H."/>
            <person name="Childers C.P."/>
            <person name="Dinh H."/>
            <person name="Doddapaneni H."/>
            <person name="Dugan S."/>
            <person name="Gowin J."/>
            <person name="Greiner C."/>
            <person name="Han Y."/>
            <person name="Hu H."/>
            <person name="Hughes D.S.T."/>
            <person name="Huylmans A.-K."/>
            <person name="Kemena C."/>
            <person name="Kremer L.P.M."/>
            <person name="Lee S.L."/>
            <person name="Lopez-Ezquerra A."/>
            <person name="Mallet L."/>
            <person name="Monroy-Kuhn J.M."/>
            <person name="Moser A."/>
            <person name="Murali S.C."/>
            <person name="Muzny D.M."/>
            <person name="Otani S."/>
            <person name="Piulachs M.-D."/>
            <person name="Poelchau M."/>
            <person name="Qu J."/>
            <person name="Schaub F."/>
            <person name="Wada-Katsumata A."/>
            <person name="Worley K.C."/>
            <person name="Xie Q."/>
            <person name="Ylla G."/>
            <person name="Poulsen M."/>
            <person name="Gibbs R.A."/>
            <person name="Schal C."/>
            <person name="Richards S."/>
            <person name="Belles X."/>
            <person name="Korb J."/>
            <person name="Bornberg-Bauer E."/>
        </authorList>
    </citation>
    <scope>NUCLEOTIDE SEQUENCE [LARGE SCALE GENOMIC DNA]</scope>
    <source>
        <tissue evidence="1">Whole body</tissue>
    </source>
</reference>
<organism evidence="1 2">
    <name type="scientific">Cryptotermes secundus</name>
    <dbReference type="NCBI Taxonomy" id="105785"/>
    <lineage>
        <taxon>Eukaryota</taxon>
        <taxon>Metazoa</taxon>
        <taxon>Ecdysozoa</taxon>
        <taxon>Arthropoda</taxon>
        <taxon>Hexapoda</taxon>
        <taxon>Insecta</taxon>
        <taxon>Pterygota</taxon>
        <taxon>Neoptera</taxon>
        <taxon>Polyneoptera</taxon>
        <taxon>Dictyoptera</taxon>
        <taxon>Blattodea</taxon>
        <taxon>Blattoidea</taxon>
        <taxon>Termitoidae</taxon>
        <taxon>Kalotermitidae</taxon>
        <taxon>Cryptotermitinae</taxon>
        <taxon>Cryptotermes</taxon>
    </lineage>
</organism>
<dbReference type="AlphaFoldDB" id="A0A2J7PKC4"/>